<evidence type="ECO:0000256" key="2">
    <source>
        <dbReference type="ARBA" id="ARBA00023136"/>
    </source>
</evidence>
<dbReference type="Gene3D" id="2.130.10.10">
    <property type="entry name" value="YVTN repeat-like/Quinoprotein amine dehydrogenase"/>
    <property type="match status" value="1"/>
</dbReference>
<dbReference type="InterPro" id="IPR011047">
    <property type="entry name" value="Quinoprotein_ADH-like_sf"/>
</dbReference>
<reference evidence="6 7" key="1">
    <citation type="journal article" date="2019" name="Int. J. Syst. Evol. Microbiol.">
        <title>The Global Catalogue of Microorganisms (GCM) 10K type strain sequencing project: providing services to taxonomists for standard genome sequencing and annotation.</title>
        <authorList>
            <consortium name="The Broad Institute Genomics Platform"/>
            <consortium name="The Broad Institute Genome Sequencing Center for Infectious Disease"/>
            <person name="Wu L."/>
            <person name="Ma J."/>
        </authorList>
    </citation>
    <scope>NUCLEOTIDE SEQUENCE [LARGE SCALE GENOMIC DNA]</scope>
    <source>
        <strain evidence="6 7">JCM 15421</strain>
    </source>
</reference>
<comment type="function">
    <text evidence="4">Part of the outer membrane protein assembly complex, which is involved in assembly and insertion of beta-barrel proteins into the outer membrane.</text>
</comment>
<keyword evidence="3 4" id="KW-0998">Cell outer membrane</keyword>
<dbReference type="PANTHER" id="PTHR34512:SF30">
    <property type="entry name" value="OUTER MEMBRANE PROTEIN ASSEMBLY FACTOR BAMB"/>
    <property type="match status" value="1"/>
</dbReference>
<keyword evidence="7" id="KW-1185">Reference proteome</keyword>
<dbReference type="RefSeq" id="WP_343786901.1">
    <property type="nucleotide sequence ID" value="NZ_BAAAEU010000002.1"/>
</dbReference>
<keyword evidence="1 4" id="KW-0732">Signal</keyword>
<evidence type="ECO:0000256" key="4">
    <source>
        <dbReference type="HAMAP-Rule" id="MF_00923"/>
    </source>
</evidence>
<comment type="similarity">
    <text evidence="4">Belongs to the BamB family.</text>
</comment>
<dbReference type="InterPro" id="IPR017687">
    <property type="entry name" value="BamB"/>
</dbReference>
<dbReference type="Pfam" id="PF13360">
    <property type="entry name" value="PQQ_2"/>
    <property type="match status" value="1"/>
</dbReference>
<dbReference type="Proteomes" id="UP001501523">
    <property type="component" value="Unassembled WGS sequence"/>
</dbReference>
<protein>
    <recommendedName>
        <fullName evidence="4">Outer membrane protein assembly factor BamB</fullName>
    </recommendedName>
</protein>
<dbReference type="InterPro" id="IPR018391">
    <property type="entry name" value="PQQ_b-propeller_rpt"/>
</dbReference>
<dbReference type="PROSITE" id="PS51257">
    <property type="entry name" value="PROKAR_LIPOPROTEIN"/>
    <property type="match status" value="1"/>
</dbReference>
<feature type="domain" description="Pyrrolo-quinoline quinone repeat" evidence="5">
    <location>
        <begin position="79"/>
        <end position="323"/>
    </location>
</feature>
<evidence type="ECO:0000313" key="7">
    <source>
        <dbReference type="Proteomes" id="UP001501523"/>
    </source>
</evidence>
<comment type="subcellular location">
    <subcellularLocation>
        <location evidence="4">Cell outer membrane</location>
        <topology evidence="4">Lipid-anchor</topology>
    </subcellularLocation>
</comment>
<evidence type="ECO:0000259" key="5">
    <source>
        <dbReference type="Pfam" id="PF13360"/>
    </source>
</evidence>
<keyword evidence="4" id="KW-0564">Palmitate</keyword>
<evidence type="ECO:0000313" key="6">
    <source>
        <dbReference type="EMBL" id="GAA0707040.1"/>
    </source>
</evidence>
<organism evidence="6 7">
    <name type="scientific">Dokdonella soli</name>
    <dbReference type="NCBI Taxonomy" id="529810"/>
    <lineage>
        <taxon>Bacteria</taxon>
        <taxon>Pseudomonadati</taxon>
        <taxon>Pseudomonadota</taxon>
        <taxon>Gammaproteobacteria</taxon>
        <taxon>Lysobacterales</taxon>
        <taxon>Rhodanobacteraceae</taxon>
        <taxon>Dokdonella</taxon>
    </lineage>
</organism>
<name>A0ABN1ICL1_9GAMM</name>
<proteinExistence type="inferred from homology"/>
<dbReference type="HAMAP" id="MF_00923">
    <property type="entry name" value="OM_assembly_BamB"/>
    <property type="match status" value="1"/>
</dbReference>
<keyword evidence="2 4" id="KW-0472">Membrane</keyword>
<dbReference type="SMART" id="SM00564">
    <property type="entry name" value="PQQ"/>
    <property type="match status" value="7"/>
</dbReference>
<evidence type="ECO:0000256" key="3">
    <source>
        <dbReference type="ARBA" id="ARBA00023237"/>
    </source>
</evidence>
<dbReference type="PANTHER" id="PTHR34512">
    <property type="entry name" value="CELL SURFACE PROTEIN"/>
    <property type="match status" value="1"/>
</dbReference>
<evidence type="ECO:0000256" key="1">
    <source>
        <dbReference type="ARBA" id="ARBA00022729"/>
    </source>
</evidence>
<comment type="caution">
    <text evidence="6">The sequence shown here is derived from an EMBL/GenBank/DDBJ whole genome shotgun (WGS) entry which is preliminary data.</text>
</comment>
<dbReference type="InterPro" id="IPR015943">
    <property type="entry name" value="WD40/YVTN_repeat-like_dom_sf"/>
</dbReference>
<keyword evidence="4" id="KW-0449">Lipoprotein</keyword>
<dbReference type="NCBIfam" id="TIGR03300">
    <property type="entry name" value="assembly_YfgL"/>
    <property type="match status" value="1"/>
</dbReference>
<comment type="subunit">
    <text evidence="4">Part of the Bam complex.</text>
</comment>
<gene>
    <name evidence="4 6" type="primary">bamB</name>
    <name evidence="6" type="ORF">GCM10009105_05480</name>
</gene>
<sequence length="398" mass="42695">MKRSLLVIVALTTALSGCTWLKSLGKKDNVEPPTPLTEFKPTVQVDHVWSEGVGKGAGISGVRLTPGSADGRLYAAGIDGTVEAIDAASGHTLWQKRLGNRSGWLWRRGDNSLRWSGGPSVQGDLLVVGGLDGQLYALSTQDGAERWHVQMSSEVIAAPAIAEGVVVVRTNDGRLVGLDAADGSRKWIFDQAVPALSLRGNSAPLIANRVVYDGFDNGKVVAVRLDDGNELWAQSLSGGEGRTEVERLSDVDGNIVYDGAALYAAGYRGQVAALAPDSGRPLWQRDLSSYVGAAVSGNTVVIVDADGNVWAFDRETGVNLWKQDQLKYRWLSAPAIQGKYVAVGDSEGYVHWLSLDEGKFAARERLSRKPIEGAPLVVDDVLYVEDVKGRIGAYRARQ</sequence>
<dbReference type="InterPro" id="IPR002372">
    <property type="entry name" value="PQQ_rpt_dom"/>
</dbReference>
<dbReference type="EMBL" id="BAAAEU010000002">
    <property type="protein sequence ID" value="GAA0707040.1"/>
    <property type="molecule type" value="Genomic_DNA"/>
</dbReference>
<accession>A0ABN1ICL1</accession>
<dbReference type="SUPFAM" id="SSF50998">
    <property type="entry name" value="Quinoprotein alcohol dehydrogenase-like"/>
    <property type="match status" value="1"/>
</dbReference>